<accession>A0ABW4ZRZ1</accession>
<evidence type="ECO:0008006" key="3">
    <source>
        <dbReference type="Google" id="ProtNLM"/>
    </source>
</evidence>
<dbReference type="Proteomes" id="UP001597387">
    <property type="component" value="Unassembled WGS sequence"/>
</dbReference>
<evidence type="ECO:0000313" key="1">
    <source>
        <dbReference type="EMBL" id="MFD2164367.1"/>
    </source>
</evidence>
<proteinExistence type="predicted"/>
<protein>
    <recommendedName>
        <fullName evidence="3">Outer membrane protein beta-barrel domain-containing protein</fullName>
    </recommendedName>
</protein>
<gene>
    <name evidence="1" type="ORF">ACFSJU_18315</name>
</gene>
<comment type="caution">
    <text evidence="1">The sequence shown here is derived from an EMBL/GenBank/DDBJ whole genome shotgun (WGS) entry which is preliminary data.</text>
</comment>
<keyword evidence="2" id="KW-1185">Reference proteome</keyword>
<dbReference type="RefSeq" id="WP_255901678.1">
    <property type="nucleotide sequence ID" value="NZ_JAFMZO010000002.1"/>
</dbReference>
<evidence type="ECO:0000313" key="2">
    <source>
        <dbReference type="Proteomes" id="UP001597387"/>
    </source>
</evidence>
<reference evidence="2" key="1">
    <citation type="journal article" date="2019" name="Int. J. Syst. Evol. Microbiol.">
        <title>The Global Catalogue of Microorganisms (GCM) 10K type strain sequencing project: providing services to taxonomists for standard genome sequencing and annotation.</title>
        <authorList>
            <consortium name="The Broad Institute Genomics Platform"/>
            <consortium name="The Broad Institute Genome Sequencing Center for Infectious Disease"/>
            <person name="Wu L."/>
            <person name="Ma J."/>
        </authorList>
    </citation>
    <scope>NUCLEOTIDE SEQUENCE [LARGE SCALE GENOMIC DNA]</scope>
    <source>
        <strain evidence="2">KCTC 42217</strain>
    </source>
</reference>
<dbReference type="EMBL" id="JBHUHZ010000004">
    <property type="protein sequence ID" value="MFD2164367.1"/>
    <property type="molecule type" value="Genomic_DNA"/>
</dbReference>
<organism evidence="1 2">
    <name type="scientific">Paradesertivirga mongoliensis</name>
    <dbReference type="NCBI Taxonomy" id="2100740"/>
    <lineage>
        <taxon>Bacteria</taxon>
        <taxon>Pseudomonadati</taxon>
        <taxon>Bacteroidota</taxon>
        <taxon>Sphingobacteriia</taxon>
        <taxon>Sphingobacteriales</taxon>
        <taxon>Sphingobacteriaceae</taxon>
        <taxon>Paradesertivirga</taxon>
    </lineage>
</organism>
<name>A0ABW4ZRZ1_9SPHI</name>
<sequence length="251" mass="28850">MIDSGLKGIFIAIAFFFSITAAAQITRIDTVTATDVNLKPSQFRTQRLYMYTIGLKVYSLEEFPKILNQTNPNDLQNTVLNGLFVKLNDNQISYRLSANYYRKNISFKNECEDCEEANGRLKDFSTRIGFEKNFIYGAVQPYLAFDIGYRRNSFKGDVKNASSLDYTNPYEVSTLKNGFSMSPNFGLKVSPISHITIAVETGITLLYSYEKQERVYNDAGRTRTFSQFNKWEFLLRPVSMLSLQYNFGFTY</sequence>